<comment type="subcellular location">
    <subcellularLocation>
        <location evidence="10">Cytoplasm</location>
    </subcellularLocation>
</comment>
<feature type="binding site" evidence="10">
    <location>
        <begin position="26"/>
        <end position="31"/>
    </location>
    <ligand>
        <name>FAD</name>
        <dbReference type="ChEBI" id="CHEBI:57692"/>
    </ligand>
</feature>
<sequence>MEIMKTSPLLASVVPANPTVPVIIVGGGLAGCECALVLASLGIASTLVEMKPHRLSPAHHDTRLAELVCSNSLRADTPDMAVGLLKEELRALGSPLMAAADATRVPAGKALAVDRALFSDHITSRIEAEPLITLVRQEISSLEDPLLADALLAGGRVILATGPLTAETLSADLARTTGAEHLFFYDAIAPIVAMDSVNMDVAWWASRYNPEEKDYCNCPLDEAQYHAFLEALQGARVVPCREFEEEKHFEGCLPIETMAARGPLTLAHGPMKPVGLPDPRTGKEPFAVVQLRPETLDKSSCNLVGFQTKLAYPEQERVFRMIPGLEQAEFLRLGSMHRNTFVNAPAVLGPDFSLLARPGVHLAGQISGVEGYVESMGHGHLTALAVAAALAGKSLPAAPPECMLGALAVHLATPAKSFQPSNVHFGLTPALGRKAPKARRKLLYAERSRTAFARWKETLMQTE</sequence>
<gene>
    <name evidence="10" type="primary">trmFO</name>
    <name evidence="12" type="ORF">DGI_2658</name>
</gene>
<evidence type="ECO:0000256" key="2">
    <source>
        <dbReference type="ARBA" id="ARBA00022490"/>
    </source>
</evidence>
<dbReference type="Proteomes" id="UP000016587">
    <property type="component" value="Chromosome"/>
</dbReference>
<name>T2GDY2_MEGG1</name>
<comment type="function">
    <text evidence="10">Catalyzes the folate-dependent formation of 5-methyl-uridine at position 54 (M-5-U54) in all tRNAs.</text>
</comment>
<dbReference type="GO" id="GO:0005829">
    <property type="term" value="C:cytosol"/>
    <property type="evidence" value="ECO:0007669"/>
    <property type="project" value="TreeGrafter"/>
</dbReference>
<evidence type="ECO:0000256" key="6">
    <source>
        <dbReference type="ARBA" id="ARBA00022694"/>
    </source>
</evidence>
<dbReference type="AlphaFoldDB" id="T2GDY2"/>
<protein>
    <recommendedName>
        <fullName evidence="10">Methylenetetrahydrofolate--tRNA-(uracil-5-)-methyltransferase TrmFO</fullName>
        <ecNumber evidence="10">2.1.1.74</ecNumber>
    </recommendedName>
    <alternativeName>
        <fullName evidence="10">Folate-dependent tRNA (uracil-5-)-methyltransferase</fullName>
    </alternativeName>
    <alternativeName>
        <fullName evidence="10">Folate-dependent tRNA(M-5-U54)-methyltransferase</fullName>
    </alternativeName>
</protein>
<dbReference type="HOGENOM" id="CLU_033057_1_0_7"/>
<accession>T2GDY2</accession>
<evidence type="ECO:0000256" key="10">
    <source>
        <dbReference type="HAMAP-Rule" id="MF_01037"/>
    </source>
</evidence>
<dbReference type="GO" id="GO:0047151">
    <property type="term" value="F:tRNA (uracil(54)-C5)-methyltransferase activity, 5,10-methylenetetrahydrofolate-dependent"/>
    <property type="evidence" value="ECO:0007669"/>
    <property type="project" value="UniProtKB-UniRule"/>
</dbReference>
<dbReference type="NCBIfam" id="TIGR00137">
    <property type="entry name" value="gid_trmFO"/>
    <property type="match status" value="1"/>
</dbReference>
<evidence type="ECO:0000313" key="13">
    <source>
        <dbReference type="Proteomes" id="UP000016587"/>
    </source>
</evidence>
<evidence type="ECO:0000256" key="8">
    <source>
        <dbReference type="ARBA" id="ARBA00022857"/>
    </source>
</evidence>
<comment type="catalytic activity">
    <reaction evidence="10">
        <text>uridine(54) in tRNA + (6R)-5,10-methylene-5,6,7,8-tetrahydrofolate + NADH + H(+) = 5-methyluridine(54) in tRNA + (6S)-5,6,7,8-tetrahydrofolate + NAD(+)</text>
        <dbReference type="Rhea" id="RHEA:16873"/>
        <dbReference type="Rhea" id="RHEA-COMP:10167"/>
        <dbReference type="Rhea" id="RHEA-COMP:10193"/>
        <dbReference type="ChEBI" id="CHEBI:15378"/>
        <dbReference type="ChEBI" id="CHEBI:15636"/>
        <dbReference type="ChEBI" id="CHEBI:57453"/>
        <dbReference type="ChEBI" id="CHEBI:57540"/>
        <dbReference type="ChEBI" id="CHEBI:57945"/>
        <dbReference type="ChEBI" id="CHEBI:65315"/>
        <dbReference type="ChEBI" id="CHEBI:74447"/>
        <dbReference type="EC" id="2.1.1.74"/>
    </reaction>
</comment>
<dbReference type="NCBIfam" id="NF003739">
    <property type="entry name" value="PRK05335.1"/>
    <property type="match status" value="1"/>
</dbReference>
<evidence type="ECO:0000256" key="3">
    <source>
        <dbReference type="ARBA" id="ARBA00022603"/>
    </source>
</evidence>
<comment type="similarity">
    <text evidence="10">Belongs to the MnmG family. TrmFO subfamily.</text>
</comment>
<dbReference type="PATRIC" id="fig|1121448.10.peg.2613"/>
<dbReference type="STRING" id="1121448.DGI_2658"/>
<evidence type="ECO:0000256" key="5">
    <source>
        <dbReference type="ARBA" id="ARBA00022679"/>
    </source>
</evidence>
<keyword evidence="4 10" id="KW-0285">Flavoprotein</keyword>
<feature type="domain" description="MnmG N-terminal" evidence="11">
    <location>
        <begin position="22"/>
        <end position="393"/>
    </location>
</feature>
<dbReference type="InterPro" id="IPR040131">
    <property type="entry name" value="MnmG_N"/>
</dbReference>
<evidence type="ECO:0000259" key="11">
    <source>
        <dbReference type="Pfam" id="PF01134"/>
    </source>
</evidence>
<dbReference type="eggNOG" id="COG1206">
    <property type="taxonomic scope" value="Bacteria"/>
</dbReference>
<dbReference type="GO" id="GO:0050660">
    <property type="term" value="F:flavin adenine dinucleotide binding"/>
    <property type="evidence" value="ECO:0007669"/>
    <property type="project" value="UniProtKB-UniRule"/>
</dbReference>
<dbReference type="InterPro" id="IPR004417">
    <property type="entry name" value="TrmFO"/>
</dbReference>
<keyword evidence="6 10" id="KW-0819">tRNA processing</keyword>
<keyword evidence="3 10" id="KW-0489">Methyltransferase</keyword>
<evidence type="ECO:0000256" key="4">
    <source>
        <dbReference type="ARBA" id="ARBA00022630"/>
    </source>
</evidence>
<keyword evidence="13" id="KW-1185">Reference proteome</keyword>
<keyword evidence="8 10" id="KW-0521">NADP</keyword>
<evidence type="ECO:0000256" key="7">
    <source>
        <dbReference type="ARBA" id="ARBA00022827"/>
    </source>
</evidence>
<comment type="catalytic activity">
    <reaction evidence="10">
        <text>uridine(54) in tRNA + (6R)-5,10-methylene-5,6,7,8-tetrahydrofolate + NADPH + H(+) = 5-methyluridine(54) in tRNA + (6S)-5,6,7,8-tetrahydrofolate + NADP(+)</text>
        <dbReference type="Rhea" id="RHEA:62372"/>
        <dbReference type="Rhea" id="RHEA-COMP:10167"/>
        <dbReference type="Rhea" id="RHEA-COMP:10193"/>
        <dbReference type="ChEBI" id="CHEBI:15378"/>
        <dbReference type="ChEBI" id="CHEBI:15636"/>
        <dbReference type="ChEBI" id="CHEBI:57453"/>
        <dbReference type="ChEBI" id="CHEBI:57783"/>
        <dbReference type="ChEBI" id="CHEBI:58349"/>
        <dbReference type="ChEBI" id="CHEBI:65315"/>
        <dbReference type="ChEBI" id="CHEBI:74447"/>
        <dbReference type="EC" id="2.1.1.74"/>
    </reaction>
</comment>
<evidence type="ECO:0000313" key="12">
    <source>
        <dbReference type="EMBL" id="AGW14389.1"/>
    </source>
</evidence>
<dbReference type="SUPFAM" id="SSF51905">
    <property type="entry name" value="FAD/NAD(P)-binding domain"/>
    <property type="match status" value="1"/>
</dbReference>
<keyword evidence="2 10" id="KW-0963">Cytoplasm</keyword>
<keyword evidence="9 10" id="KW-0520">NAD</keyword>
<evidence type="ECO:0000256" key="1">
    <source>
        <dbReference type="ARBA" id="ARBA00001974"/>
    </source>
</evidence>
<reference evidence="13" key="2">
    <citation type="submission" date="2013-07" db="EMBL/GenBank/DDBJ databases">
        <authorList>
            <person name="Morais-Silva F.O."/>
            <person name="Rezende A.M."/>
            <person name="Pimentel C."/>
            <person name="Resende D.M."/>
            <person name="Santos C.I."/>
            <person name="Clemente C."/>
            <person name="de Oliveira L.M."/>
            <person name="da Silva S.M."/>
            <person name="Costa D.A."/>
            <person name="Varela-Raposo A."/>
            <person name="Horacio E.C.A."/>
            <person name="Matos M."/>
            <person name="Flores O."/>
            <person name="Ruiz J.C."/>
            <person name="Rodrigues-Pousada C."/>
        </authorList>
    </citation>
    <scope>NUCLEOTIDE SEQUENCE [LARGE SCALE GENOMIC DNA]</scope>
    <source>
        <strain evidence="13">ATCC 19364 / DSM 1382 / NCIMB 9332 / VKM B-1759</strain>
    </source>
</reference>
<organism evidence="12 13">
    <name type="scientific">Megalodesulfovibrio gigas (strain ATCC 19364 / DSM 1382 / NCIMB 9332 / VKM B-1759)</name>
    <name type="common">Desulfovibrio gigas</name>
    <dbReference type="NCBI Taxonomy" id="1121448"/>
    <lineage>
        <taxon>Bacteria</taxon>
        <taxon>Pseudomonadati</taxon>
        <taxon>Thermodesulfobacteriota</taxon>
        <taxon>Desulfovibrionia</taxon>
        <taxon>Desulfovibrionales</taxon>
        <taxon>Desulfovibrionaceae</taxon>
        <taxon>Megalodesulfovibrio</taxon>
    </lineage>
</organism>
<dbReference type="InterPro" id="IPR036188">
    <property type="entry name" value="FAD/NAD-bd_sf"/>
</dbReference>
<proteinExistence type="inferred from homology"/>
<dbReference type="Gene3D" id="3.50.50.60">
    <property type="entry name" value="FAD/NAD(P)-binding domain"/>
    <property type="match status" value="2"/>
</dbReference>
<dbReference type="GO" id="GO:0002098">
    <property type="term" value="P:tRNA wobble uridine modification"/>
    <property type="evidence" value="ECO:0007669"/>
    <property type="project" value="TreeGrafter"/>
</dbReference>
<dbReference type="InterPro" id="IPR002218">
    <property type="entry name" value="MnmG-rel"/>
</dbReference>
<dbReference type="KEGG" id="dgg:DGI_2658"/>
<evidence type="ECO:0000256" key="9">
    <source>
        <dbReference type="ARBA" id="ARBA00023027"/>
    </source>
</evidence>
<dbReference type="GO" id="GO:0030488">
    <property type="term" value="P:tRNA methylation"/>
    <property type="evidence" value="ECO:0007669"/>
    <property type="project" value="TreeGrafter"/>
</dbReference>
<comment type="cofactor">
    <cofactor evidence="1 10">
        <name>FAD</name>
        <dbReference type="ChEBI" id="CHEBI:57692"/>
    </cofactor>
</comment>
<dbReference type="Pfam" id="PF01134">
    <property type="entry name" value="GIDA"/>
    <property type="match status" value="1"/>
</dbReference>
<reference evidence="12 13" key="1">
    <citation type="journal article" date="2013" name="J. Bacteriol.">
        <title>Roles of HynAB and Ech, the only two hydrogenases found in the model sulfate reducer Desulfovibrio gigas.</title>
        <authorList>
            <person name="Morais-Silva F.O."/>
            <person name="Santos C.I."/>
            <person name="Rodrigues R."/>
            <person name="Pereira I.A."/>
            <person name="Rodrigues-Pousada C."/>
        </authorList>
    </citation>
    <scope>NUCLEOTIDE SEQUENCE [LARGE SCALE GENOMIC DNA]</scope>
    <source>
        <strain evidence="13">ATCC 19364 / DSM 1382 / NCIMB 9332 / VKM B-1759</strain>
    </source>
</reference>
<dbReference type="PANTHER" id="PTHR11806:SF2">
    <property type="entry name" value="METHYLENETETRAHYDROFOLATE--TRNA-(URACIL-5-)-METHYLTRANSFERASE TRMFO"/>
    <property type="match status" value="1"/>
</dbReference>
<dbReference type="PROSITE" id="PS51257">
    <property type="entry name" value="PROKAR_LIPOPROTEIN"/>
    <property type="match status" value="1"/>
</dbReference>
<keyword evidence="7 10" id="KW-0274">FAD</keyword>
<dbReference type="HAMAP" id="MF_01037">
    <property type="entry name" value="TrmFO"/>
    <property type="match status" value="1"/>
</dbReference>
<dbReference type="EC" id="2.1.1.74" evidence="10"/>
<keyword evidence="5 10" id="KW-0808">Transferase</keyword>
<dbReference type="EMBL" id="CP006585">
    <property type="protein sequence ID" value="AGW14389.1"/>
    <property type="molecule type" value="Genomic_DNA"/>
</dbReference>
<dbReference type="PANTHER" id="PTHR11806">
    <property type="entry name" value="GLUCOSE INHIBITED DIVISION PROTEIN A"/>
    <property type="match status" value="1"/>
</dbReference>